<comment type="subunit">
    <text evidence="4">Part of the 50S ribosomal subunit.</text>
</comment>
<comment type="similarity">
    <text evidence="1 4 5">Belongs to the universal ribosomal protein uL13 family.</text>
</comment>
<name>A0A078KI66_9GAMM</name>
<dbReference type="HOGENOM" id="CLU_082184_2_2_6"/>
<dbReference type="GO" id="GO:0003735">
    <property type="term" value="F:structural constituent of ribosome"/>
    <property type="evidence" value="ECO:0007669"/>
    <property type="project" value="InterPro"/>
</dbReference>
<dbReference type="SUPFAM" id="SSF52161">
    <property type="entry name" value="Ribosomal protein L13"/>
    <property type="match status" value="1"/>
</dbReference>
<evidence type="ECO:0000313" key="7">
    <source>
        <dbReference type="EMBL" id="CDZ16595.1"/>
    </source>
</evidence>
<dbReference type="GO" id="GO:0017148">
    <property type="term" value="P:negative regulation of translation"/>
    <property type="evidence" value="ECO:0007669"/>
    <property type="project" value="TreeGrafter"/>
</dbReference>
<dbReference type="GO" id="GO:0003729">
    <property type="term" value="F:mRNA binding"/>
    <property type="evidence" value="ECO:0007669"/>
    <property type="project" value="TreeGrafter"/>
</dbReference>
<dbReference type="InterPro" id="IPR005823">
    <property type="entry name" value="Ribosomal_uL13_bac-type"/>
</dbReference>
<dbReference type="PANTHER" id="PTHR11545">
    <property type="entry name" value="RIBOSOMAL PROTEIN L13"/>
    <property type="match status" value="1"/>
</dbReference>
<reference evidence="8" key="1">
    <citation type="submission" date="2014-07" db="EMBL/GenBank/DDBJ databases">
        <authorList>
            <person name="Santos-Garcia D."/>
        </authorList>
    </citation>
    <scope>NUCLEOTIDE SEQUENCE [LARGE SCALE GENOMIC DNA]</scope>
</reference>
<dbReference type="AlphaFoldDB" id="A0A078KI66"/>
<keyword evidence="3 4" id="KW-0687">Ribonucleoprotein</keyword>
<dbReference type="CDD" id="cd00392">
    <property type="entry name" value="Ribosomal_L13"/>
    <property type="match status" value="1"/>
</dbReference>
<evidence type="ECO:0000256" key="3">
    <source>
        <dbReference type="ARBA" id="ARBA00023274"/>
    </source>
</evidence>
<proteinExistence type="inferred from homology"/>
<dbReference type="PIRSF" id="PIRSF002181">
    <property type="entry name" value="Ribosomal_L13"/>
    <property type="match status" value="1"/>
</dbReference>
<evidence type="ECO:0000256" key="5">
    <source>
        <dbReference type="RuleBase" id="RU003877"/>
    </source>
</evidence>
<dbReference type="EMBL" id="LM655252">
    <property type="protein sequence ID" value="CDZ16595.1"/>
    <property type="molecule type" value="Genomic_DNA"/>
</dbReference>
<comment type="function">
    <text evidence="4 6">This protein is one of the early assembly proteins of the 50S ribosomal subunit, although it is not seen to bind rRNA by itself. It is important during the early stages of 50S assembly.</text>
</comment>
<dbReference type="Proteomes" id="UP000032420">
    <property type="component" value="Chromosome I"/>
</dbReference>
<dbReference type="PANTHER" id="PTHR11545:SF2">
    <property type="entry name" value="LARGE RIBOSOMAL SUBUNIT PROTEIN UL13M"/>
    <property type="match status" value="1"/>
</dbReference>
<dbReference type="Pfam" id="PF00572">
    <property type="entry name" value="Ribosomal_L13"/>
    <property type="match status" value="1"/>
</dbReference>
<evidence type="ECO:0000256" key="1">
    <source>
        <dbReference type="ARBA" id="ARBA00006227"/>
    </source>
</evidence>
<evidence type="ECO:0000256" key="2">
    <source>
        <dbReference type="ARBA" id="ARBA00022980"/>
    </source>
</evidence>
<dbReference type="PATRIC" id="fig|1495769.3.peg.316"/>
<dbReference type="KEGG" id="eme:CEM_354"/>
<dbReference type="Gene3D" id="3.90.1180.10">
    <property type="entry name" value="Ribosomal protein L13"/>
    <property type="match status" value="1"/>
</dbReference>
<keyword evidence="2 4" id="KW-0689">Ribosomal protein</keyword>
<dbReference type="InterPro" id="IPR005822">
    <property type="entry name" value="Ribosomal_uL13"/>
</dbReference>
<dbReference type="PROSITE" id="PS00783">
    <property type="entry name" value="RIBOSOMAL_L13"/>
    <property type="match status" value="1"/>
</dbReference>
<keyword evidence="8" id="KW-1185">Reference proteome</keyword>
<dbReference type="GO" id="GO:0022625">
    <property type="term" value="C:cytosolic large ribosomal subunit"/>
    <property type="evidence" value="ECO:0007669"/>
    <property type="project" value="TreeGrafter"/>
</dbReference>
<organism evidence="7 8">
    <name type="scientific">Candidatus Johnevansia muelleri</name>
    <dbReference type="NCBI Taxonomy" id="1495769"/>
    <lineage>
        <taxon>Bacteria</taxon>
        <taxon>Pseudomonadati</taxon>
        <taxon>Pseudomonadota</taxon>
        <taxon>Gammaproteobacteria</taxon>
        <taxon>Candidatus Johnevansiales</taxon>
        <taxon>Candidatus Johnevansiaceae</taxon>
        <taxon>Candidatus Johnevansia</taxon>
    </lineage>
</organism>
<protein>
    <recommendedName>
        <fullName evidence="4">Large ribosomal subunit protein uL13</fullName>
    </recommendedName>
</protein>
<evidence type="ECO:0000313" key="8">
    <source>
        <dbReference type="Proteomes" id="UP000032420"/>
    </source>
</evidence>
<sequence length="139" mass="16171">MNNLILKNINPVWYIVDAKYQILGRLASKLSIYLLGKNKKEYIYNFDKGDYIIVINANQIHFKGNKNKKYYYHHTGYPGGLRSIKLKQLLTKSPCYVIKHAVKGMLPKNLLGNLIFKKLKVYENAEHPHVSQQPKNLII</sequence>
<evidence type="ECO:0000256" key="4">
    <source>
        <dbReference type="HAMAP-Rule" id="MF_01366"/>
    </source>
</evidence>
<gene>
    <name evidence="4 6 7" type="primary">rplM</name>
    <name evidence="7" type="ORF">CEM_354</name>
</gene>
<dbReference type="NCBIfam" id="TIGR01066">
    <property type="entry name" value="rplM_bact"/>
    <property type="match status" value="1"/>
</dbReference>
<dbReference type="STRING" id="1495769.CEM_354"/>
<evidence type="ECO:0000256" key="6">
    <source>
        <dbReference type="RuleBase" id="RU003878"/>
    </source>
</evidence>
<accession>A0A078KI66</accession>
<dbReference type="InterPro" id="IPR036899">
    <property type="entry name" value="Ribosomal_uL13_sf"/>
</dbReference>
<dbReference type="OrthoDB" id="9801330at2"/>
<dbReference type="HAMAP" id="MF_01366">
    <property type="entry name" value="Ribosomal_uL13"/>
    <property type="match status" value="1"/>
</dbReference>
<dbReference type="GO" id="GO:0006412">
    <property type="term" value="P:translation"/>
    <property type="evidence" value="ECO:0007669"/>
    <property type="project" value="UniProtKB-UniRule"/>
</dbReference>
<dbReference type="InterPro" id="IPR023563">
    <property type="entry name" value="Ribosomal_uL13_CS"/>
</dbReference>